<evidence type="ECO:0000313" key="4">
    <source>
        <dbReference type="Proteomes" id="UP000796880"/>
    </source>
</evidence>
<organism evidence="3 4">
    <name type="scientific">Rhamnella rubrinervis</name>
    <dbReference type="NCBI Taxonomy" id="2594499"/>
    <lineage>
        <taxon>Eukaryota</taxon>
        <taxon>Viridiplantae</taxon>
        <taxon>Streptophyta</taxon>
        <taxon>Embryophyta</taxon>
        <taxon>Tracheophyta</taxon>
        <taxon>Spermatophyta</taxon>
        <taxon>Magnoliopsida</taxon>
        <taxon>eudicotyledons</taxon>
        <taxon>Gunneridae</taxon>
        <taxon>Pentapetalae</taxon>
        <taxon>rosids</taxon>
        <taxon>fabids</taxon>
        <taxon>Rosales</taxon>
        <taxon>Rhamnaceae</taxon>
        <taxon>rhamnoid group</taxon>
        <taxon>Rhamneae</taxon>
        <taxon>Rhamnella</taxon>
    </lineage>
</organism>
<proteinExistence type="predicted"/>
<dbReference type="Proteomes" id="UP000796880">
    <property type="component" value="Unassembled WGS sequence"/>
</dbReference>
<dbReference type="PANTHER" id="PTHR31236">
    <property type="entry name" value="BURP DOMAIN PROTEIN USPL1-LIKE"/>
    <property type="match status" value="1"/>
</dbReference>
<evidence type="ECO:0000313" key="3">
    <source>
        <dbReference type="EMBL" id="KAF3435604.1"/>
    </source>
</evidence>
<feature type="region of interest" description="Disordered" evidence="1">
    <location>
        <begin position="51"/>
        <end position="83"/>
    </location>
</feature>
<protein>
    <recommendedName>
        <fullName evidence="2">BURP domain-containing protein</fullName>
    </recommendedName>
</protein>
<dbReference type="PROSITE" id="PS51277">
    <property type="entry name" value="BURP"/>
    <property type="match status" value="1"/>
</dbReference>
<sequence length="317" mass="36265">MGFDTPEAEKIIRGFLKMEEKMRPVKHSWSLVLYALLLVILSAQKNGARKITMDERSHENHLQFKHHHHHHHHHHSSSSSSHMDPSLNVFFTTNDLKVGKSMPIYFSKKDLSASPRLLPKEEADSIPFSVSKLQYLVQYFSFSKDSPQAQAIEYTLRQCELKPIKGETRFCATSLESMLEFARRVFGFDAQFKVLTTTRLTNSSTTSTTILQNYTILETPKEMFAPRMVACHTMPYPYAVFYCHCQESNNKVFQISLGGVNITERVEAVAVCHMDTSQWDRDHAAFSVLKIEPGTSPVCHFFPVDNLVWVPIPGQIK</sequence>
<dbReference type="OrthoDB" id="1909293at2759"/>
<evidence type="ECO:0000259" key="2">
    <source>
        <dbReference type="PROSITE" id="PS51277"/>
    </source>
</evidence>
<dbReference type="PANTHER" id="PTHR31236:SF41">
    <property type="entry name" value="BURP DOMAIN PROTEIN USPL1"/>
    <property type="match status" value="1"/>
</dbReference>
<gene>
    <name evidence="3" type="ORF">FNV43_RR22695</name>
</gene>
<dbReference type="EMBL" id="VOIH02000010">
    <property type="protein sequence ID" value="KAF3435604.1"/>
    <property type="molecule type" value="Genomic_DNA"/>
</dbReference>
<dbReference type="AlphaFoldDB" id="A0A8K0DX39"/>
<feature type="compositionally biased region" description="Basic residues" evidence="1">
    <location>
        <begin position="63"/>
        <end position="76"/>
    </location>
</feature>
<keyword evidence="4" id="KW-1185">Reference proteome</keyword>
<feature type="domain" description="BURP" evidence="2">
    <location>
        <begin position="90"/>
        <end position="312"/>
    </location>
</feature>
<dbReference type="InterPro" id="IPR044816">
    <property type="entry name" value="BURP"/>
</dbReference>
<feature type="compositionally biased region" description="Basic and acidic residues" evidence="1">
    <location>
        <begin position="51"/>
        <end position="62"/>
    </location>
</feature>
<evidence type="ECO:0000256" key="1">
    <source>
        <dbReference type="SAM" id="MobiDB-lite"/>
    </source>
</evidence>
<accession>A0A8K0DX39</accession>
<dbReference type="Pfam" id="PF03181">
    <property type="entry name" value="BURP"/>
    <property type="match status" value="1"/>
</dbReference>
<reference evidence="3" key="1">
    <citation type="submission" date="2020-03" db="EMBL/GenBank/DDBJ databases">
        <title>A high-quality chromosome-level genome assembly of a woody plant with both climbing and erect habits, Rhamnella rubrinervis.</title>
        <authorList>
            <person name="Lu Z."/>
            <person name="Yang Y."/>
            <person name="Zhu X."/>
            <person name="Sun Y."/>
        </authorList>
    </citation>
    <scope>NUCLEOTIDE SEQUENCE</scope>
    <source>
        <strain evidence="3">BYM</strain>
        <tissue evidence="3">Leaf</tissue>
    </source>
</reference>
<dbReference type="InterPro" id="IPR004873">
    <property type="entry name" value="BURP_dom"/>
</dbReference>
<comment type="caution">
    <text evidence="3">The sequence shown here is derived from an EMBL/GenBank/DDBJ whole genome shotgun (WGS) entry which is preliminary data.</text>
</comment>
<dbReference type="SMART" id="SM01045">
    <property type="entry name" value="BURP"/>
    <property type="match status" value="1"/>
</dbReference>
<name>A0A8K0DX39_9ROSA</name>